<dbReference type="Gene3D" id="3.30.2310.20">
    <property type="entry name" value="RelE-like"/>
    <property type="match status" value="1"/>
</dbReference>
<dbReference type="STRING" id="1449350.OCH239_17135"/>
<evidence type="ECO:0008006" key="4">
    <source>
        <dbReference type="Google" id="ProtNLM"/>
    </source>
</evidence>
<evidence type="ECO:0000256" key="1">
    <source>
        <dbReference type="ARBA" id="ARBA00022649"/>
    </source>
</evidence>
<dbReference type="InterPro" id="IPR007712">
    <property type="entry name" value="RelE/ParE_toxin"/>
</dbReference>
<evidence type="ECO:0000313" key="2">
    <source>
        <dbReference type="EMBL" id="ETX12789.1"/>
    </source>
</evidence>
<dbReference type="InterPro" id="IPR035093">
    <property type="entry name" value="RelE/ParE_toxin_dom_sf"/>
</dbReference>
<gene>
    <name evidence="2" type="ORF">OCH239_17135</name>
</gene>
<reference evidence="2 3" key="1">
    <citation type="submission" date="2014-01" db="EMBL/GenBank/DDBJ databases">
        <title>Roseivivax halodurans JCM 10272 Genome Sequencing.</title>
        <authorList>
            <person name="Lai Q."/>
            <person name="Li G."/>
            <person name="Shao Z."/>
        </authorList>
    </citation>
    <scope>NUCLEOTIDE SEQUENCE [LARGE SCALE GENOMIC DNA]</scope>
    <source>
        <strain evidence="2 3">JCM 10272</strain>
    </source>
</reference>
<dbReference type="Pfam" id="PF05016">
    <property type="entry name" value="ParE_toxin"/>
    <property type="match status" value="1"/>
</dbReference>
<name>X7E9M2_9RHOB</name>
<dbReference type="AlphaFoldDB" id="X7E9M2"/>
<accession>X7E9M2</accession>
<organism evidence="2 3">
    <name type="scientific">Roseivivax halodurans JCM 10272</name>
    <dbReference type="NCBI Taxonomy" id="1449350"/>
    <lineage>
        <taxon>Bacteria</taxon>
        <taxon>Pseudomonadati</taxon>
        <taxon>Pseudomonadota</taxon>
        <taxon>Alphaproteobacteria</taxon>
        <taxon>Rhodobacterales</taxon>
        <taxon>Roseobacteraceae</taxon>
        <taxon>Roseivivax</taxon>
    </lineage>
</organism>
<dbReference type="OrthoDB" id="7173315at2"/>
<evidence type="ECO:0000313" key="3">
    <source>
        <dbReference type="Proteomes" id="UP000022447"/>
    </source>
</evidence>
<dbReference type="eggNOG" id="COG3668">
    <property type="taxonomic scope" value="Bacteria"/>
</dbReference>
<dbReference type="EMBL" id="JALZ01000053">
    <property type="protein sequence ID" value="ETX12789.1"/>
    <property type="molecule type" value="Genomic_DNA"/>
</dbReference>
<comment type="caution">
    <text evidence="2">The sequence shown here is derived from an EMBL/GenBank/DDBJ whole genome shotgun (WGS) entry which is preliminary data.</text>
</comment>
<keyword evidence="1" id="KW-1277">Toxin-antitoxin system</keyword>
<dbReference type="Proteomes" id="UP000022447">
    <property type="component" value="Unassembled WGS sequence"/>
</dbReference>
<keyword evidence="3" id="KW-1185">Reference proteome</keyword>
<protein>
    <recommendedName>
        <fullName evidence="4">Plasmid stabilization protein ParE</fullName>
    </recommendedName>
</protein>
<dbReference type="RefSeq" id="WP_037266826.1">
    <property type="nucleotide sequence ID" value="NZ_JALZ01000053.1"/>
</dbReference>
<proteinExistence type="predicted"/>
<sequence length="99" mass="11530">MTAYGLSLAAEDDLRGIWRYTYDTWGAEQADKYFDQIEACCDAVGAGRARYKSFSALPDGVQIHRCERHYIVWLVGERPIIIAILHERMDFVQRLKDRF</sequence>